<dbReference type="PROSITE" id="PS51133">
    <property type="entry name" value="ZF_TFIIS_2"/>
    <property type="match status" value="1"/>
</dbReference>
<evidence type="ECO:0000313" key="8">
    <source>
        <dbReference type="Proteomes" id="UP000559027"/>
    </source>
</evidence>
<organism evidence="7 8">
    <name type="scientific">Leucocoprinus leucothites</name>
    <dbReference type="NCBI Taxonomy" id="201217"/>
    <lineage>
        <taxon>Eukaryota</taxon>
        <taxon>Fungi</taxon>
        <taxon>Dikarya</taxon>
        <taxon>Basidiomycota</taxon>
        <taxon>Agaricomycotina</taxon>
        <taxon>Agaricomycetes</taxon>
        <taxon>Agaricomycetidae</taxon>
        <taxon>Agaricales</taxon>
        <taxon>Agaricineae</taxon>
        <taxon>Agaricaceae</taxon>
        <taxon>Leucocoprinus</taxon>
    </lineage>
</organism>
<dbReference type="AlphaFoldDB" id="A0A8H5FW25"/>
<dbReference type="InterPro" id="IPR013094">
    <property type="entry name" value="AB_hydrolase_3"/>
</dbReference>
<dbReference type="SUPFAM" id="SSF57783">
    <property type="entry name" value="Zinc beta-ribbon"/>
    <property type="match status" value="1"/>
</dbReference>
<dbReference type="SUPFAM" id="SSF53474">
    <property type="entry name" value="alpha/beta-Hydrolases"/>
    <property type="match status" value="1"/>
</dbReference>
<keyword evidence="4" id="KW-0862">Zinc</keyword>
<dbReference type="InterPro" id="IPR001222">
    <property type="entry name" value="Znf_TFIIS"/>
</dbReference>
<dbReference type="Pfam" id="PF01096">
    <property type="entry name" value="Zn_ribbon_TFIIS"/>
    <property type="match status" value="1"/>
</dbReference>
<dbReference type="GO" id="GO:0016787">
    <property type="term" value="F:hydrolase activity"/>
    <property type="evidence" value="ECO:0007669"/>
    <property type="project" value="UniProtKB-KW"/>
</dbReference>
<dbReference type="Proteomes" id="UP000559027">
    <property type="component" value="Unassembled WGS sequence"/>
</dbReference>
<reference evidence="7 8" key="1">
    <citation type="journal article" date="2020" name="ISME J.">
        <title>Uncovering the hidden diversity of litter-decomposition mechanisms in mushroom-forming fungi.</title>
        <authorList>
            <person name="Floudas D."/>
            <person name="Bentzer J."/>
            <person name="Ahren D."/>
            <person name="Johansson T."/>
            <person name="Persson P."/>
            <person name="Tunlid A."/>
        </authorList>
    </citation>
    <scope>NUCLEOTIDE SEQUENCE [LARGE SCALE GENOMIC DNA]</scope>
    <source>
        <strain evidence="7 8">CBS 146.42</strain>
    </source>
</reference>
<evidence type="ECO:0000259" key="6">
    <source>
        <dbReference type="PROSITE" id="PS51133"/>
    </source>
</evidence>
<gene>
    <name evidence="7" type="ORF">D9756_008353</name>
</gene>
<dbReference type="Gene3D" id="3.40.50.1820">
    <property type="entry name" value="alpha/beta hydrolase"/>
    <property type="match status" value="1"/>
</dbReference>
<dbReference type="Pfam" id="PF07859">
    <property type="entry name" value="Abhydrolase_3"/>
    <property type="match status" value="1"/>
</dbReference>
<dbReference type="EMBL" id="JAACJO010000013">
    <property type="protein sequence ID" value="KAF5351089.1"/>
    <property type="molecule type" value="Genomic_DNA"/>
</dbReference>
<feature type="domain" description="TFIIS-type" evidence="6">
    <location>
        <begin position="341"/>
        <end position="381"/>
    </location>
</feature>
<dbReference type="SMART" id="SM00440">
    <property type="entry name" value="ZnF_C2C2"/>
    <property type="match status" value="1"/>
</dbReference>
<evidence type="ECO:0000313" key="7">
    <source>
        <dbReference type="EMBL" id="KAF5351089.1"/>
    </source>
</evidence>
<keyword evidence="2 5" id="KW-0863">Zinc-finger</keyword>
<proteinExistence type="predicted"/>
<dbReference type="InterPro" id="IPR050300">
    <property type="entry name" value="GDXG_lipolytic_enzyme"/>
</dbReference>
<keyword evidence="3" id="KW-0378">Hydrolase</keyword>
<dbReference type="InterPro" id="IPR029058">
    <property type="entry name" value="AB_hydrolase_fold"/>
</dbReference>
<accession>A0A8H5FW25</accession>
<dbReference type="GO" id="GO:0003676">
    <property type="term" value="F:nucleic acid binding"/>
    <property type="evidence" value="ECO:0007669"/>
    <property type="project" value="InterPro"/>
</dbReference>
<dbReference type="OrthoDB" id="433474at2759"/>
<name>A0A8H5FW25_9AGAR</name>
<evidence type="ECO:0000256" key="2">
    <source>
        <dbReference type="ARBA" id="ARBA00022771"/>
    </source>
</evidence>
<evidence type="ECO:0000256" key="1">
    <source>
        <dbReference type="ARBA" id="ARBA00022723"/>
    </source>
</evidence>
<evidence type="ECO:0000256" key="3">
    <source>
        <dbReference type="ARBA" id="ARBA00022801"/>
    </source>
</evidence>
<keyword evidence="1" id="KW-0479">Metal-binding</keyword>
<protein>
    <recommendedName>
        <fullName evidence="6">TFIIS-type domain-containing protein</fullName>
    </recommendedName>
</protein>
<evidence type="ECO:0000256" key="4">
    <source>
        <dbReference type="ARBA" id="ARBA00022833"/>
    </source>
</evidence>
<dbReference type="PANTHER" id="PTHR48081">
    <property type="entry name" value="AB HYDROLASE SUPERFAMILY PROTEIN C4A8.06C"/>
    <property type="match status" value="1"/>
</dbReference>
<dbReference type="GO" id="GO:0008270">
    <property type="term" value="F:zinc ion binding"/>
    <property type="evidence" value="ECO:0007669"/>
    <property type="project" value="UniProtKB-KW"/>
</dbReference>
<evidence type="ECO:0000256" key="5">
    <source>
        <dbReference type="PROSITE-ProRule" id="PRU00472"/>
    </source>
</evidence>
<dbReference type="GO" id="GO:0006351">
    <property type="term" value="P:DNA-templated transcription"/>
    <property type="evidence" value="ECO:0007669"/>
    <property type="project" value="InterPro"/>
</dbReference>
<keyword evidence="8" id="KW-1185">Reference proteome</keyword>
<dbReference type="PANTHER" id="PTHR48081:SF33">
    <property type="entry name" value="KYNURENINE FORMAMIDASE"/>
    <property type="match status" value="1"/>
</dbReference>
<sequence length="382" mass="41158">MDKIVNLSKDIGEQILPTLTAFHALLDENRAVISSVPKKTFQYGDTERHYLDIYCPPSSGTPGTKAPVLFFIYGGGFTTGDRSRPLAPFDLLYACVGAFFALKGFITIIPDYRLAPDFKFPEAARDVLSAINWTISHPSDLVSDSGSSPTPGPDLDSLFISGHSAGAVHAATLLFHPELIPIDSDLRKRIKGLVLISGVYHIAPGSEWRSLSEAHWGSEDSAAQNSVLSLTTAWFNSVSASGVKPPKILIAQAQNEPESLNGMNLDYHRVLEWHLGESVEYIEGKGHNHISIVSALSSGEGEEWGVRAADWILGVLSGSGGGDGATGTPGAEILKDAKETDAHVCPKCQQRKTRSFTVEIGTQATPSKTYFSCVKCGNKWTD</sequence>
<comment type="caution">
    <text evidence="7">The sequence shown here is derived from an EMBL/GenBank/DDBJ whole genome shotgun (WGS) entry which is preliminary data.</text>
</comment>
<dbReference type="Gene3D" id="2.20.25.10">
    <property type="match status" value="1"/>
</dbReference>